<comment type="caution">
    <text evidence="3">The sequence shown here is derived from an EMBL/GenBank/DDBJ whole genome shotgun (WGS) entry which is preliminary data.</text>
</comment>
<evidence type="ECO:0000313" key="3">
    <source>
        <dbReference type="EMBL" id="MCF6138511.1"/>
    </source>
</evidence>
<evidence type="ECO:0000313" key="4">
    <source>
        <dbReference type="Proteomes" id="UP001649381"/>
    </source>
</evidence>
<feature type="compositionally biased region" description="Pro residues" evidence="1">
    <location>
        <begin position="27"/>
        <end position="38"/>
    </location>
</feature>
<dbReference type="Proteomes" id="UP001649381">
    <property type="component" value="Unassembled WGS sequence"/>
</dbReference>
<proteinExistence type="predicted"/>
<name>A0ABS9H330_9BACL</name>
<keyword evidence="4" id="KW-1185">Reference proteome</keyword>
<evidence type="ECO:0000256" key="1">
    <source>
        <dbReference type="SAM" id="MobiDB-lite"/>
    </source>
</evidence>
<protein>
    <recommendedName>
        <fullName evidence="5">Sporulation protein YjcZ</fullName>
    </recommendedName>
</protein>
<sequence>MPQYYDNEEYDFEANADYSDTDRPGCYPKPYPPCPPAQQAPAQVAGAQTQQAPQANLLYCMPVGQVAGAQSPSLVAGAQSPYNASPYGGYPGGGYPPYPIYGGFGYGYAWVWAVVVIVVILLIIAGFWWWSGYGGFR</sequence>
<dbReference type="RefSeq" id="WP_236337900.1">
    <property type="nucleotide sequence ID" value="NZ_JAKIJS010000001.1"/>
</dbReference>
<gene>
    <name evidence="3" type="ORF">L2716_12310</name>
</gene>
<keyword evidence="2" id="KW-1133">Transmembrane helix</keyword>
<accession>A0ABS9H330</accession>
<dbReference type="EMBL" id="JAKIJS010000001">
    <property type="protein sequence ID" value="MCF6138511.1"/>
    <property type="molecule type" value="Genomic_DNA"/>
</dbReference>
<evidence type="ECO:0008006" key="5">
    <source>
        <dbReference type="Google" id="ProtNLM"/>
    </source>
</evidence>
<feature type="transmembrane region" description="Helical" evidence="2">
    <location>
        <begin position="109"/>
        <end position="130"/>
    </location>
</feature>
<evidence type="ECO:0000256" key="2">
    <source>
        <dbReference type="SAM" id="Phobius"/>
    </source>
</evidence>
<organism evidence="3 4">
    <name type="scientific">Pseudalkalibacillus berkeleyi</name>
    <dbReference type="NCBI Taxonomy" id="1069813"/>
    <lineage>
        <taxon>Bacteria</taxon>
        <taxon>Bacillati</taxon>
        <taxon>Bacillota</taxon>
        <taxon>Bacilli</taxon>
        <taxon>Bacillales</taxon>
        <taxon>Fictibacillaceae</taxon>
        <taxon>Pseudalkalibacillus</taxon>
    </lineage>
</organism>
<feature type="region of interest" description="Disordered" evidence="1">
    <location>
        <begin position="25"/>
        <end position="46"/>
    </location>
</feature>
<keyword evidence="2" id="KW-0812">Transmembrane</keyword>
<keyword evidence="2" id="KW-0472">Membrane</keyword>
<reference evidence="3 4" key="1">
    <citation type="submission" date="2022-01" db="EMBL/GenBank/DDBJ databases">
        <title>Alkalihalobacillus sp. EGI L200015, a novel bacterium isolated from a salt lake sediment.</title>
        <authorList>
            <person name="Gao L."/>
            <person name="Fang B.-Z."/>
            <person name="Li W.-J."/>
        </authorList>
    </citation>
    <scope>NUCLEOTIDE SEQUENCE [LARGE SCALE GENOMIC DNA]</scope>
    <source>
        <strain evidence="3 4">KCTC 12718</strain>
    </source>
</reference>